<evidence type="ECO:0000313" key="3">
    <source>
        <dbReference type="Proteomes" id="UP000319771"/>
    </source>
</evidence>
<keyword evidence="1" id="KW-1133">Transmembrane helix</keyword>
<feature type="transmembrane region" description="Helical" evidence="1">
    <location>
        <begin position="225"/>
        <end position="252"/>
    </location>
</feature>
<feature type="transmembrane region" description="Helical" evidence="1">
    <location>
        <begin position="325"/>
        <end position="350"/>
    </location>
</feature>
<organism evidence="2 3">
    <name type="scientific">Eiseniibacteriota bacterium</name>
    <dbReference type="NCBI Taxonomy" id="2212470"/>
    <lineage>
        <taxon>Bacteria</taxon>
        <taxon>Candidatus Eiseniibacteriota</taxon>
    </lineage>
</organism>
<feature type="transmembrane region" description="Helical" evidence="1">
    <location>
        <begin position="98"/>
        <end position="122"/>
    </location>
</feature>
<evidence type="ECO:0000313" key="2">
    <source>
        <dbReference type="EMBL" id="TMQ70573.1"/>
    </source>
</evidence>
<accession>A0A538U3X5</accession>
<feature type="transmembrane region" description="Helical" evidence="1">
    <location>
        <begin position="397"/>
        <end position="417"/>
    </location>
</feature>
<keyword evidence="1" id="KW-0472">Membrane</keyword>
<feature type="transmembrane region" description="Helical" evidence="1">
    <location>
        <begin position="170"/>
        <end position="189"/>
    </location>
</feature>
<feature type="transmembrane region" description="Helical" evidence="1">
    <location>
        <begin position="59"/>
        <end position="78"/>
    </location>
</feature>
<dbReference type="AlphaFoldDB" id="A0A538U3X5"/>
<feature type="transmembrane region" description="Helical" evidence="1">
    <location>
        <begin position="371"/>
        <end position="391"/>
    </location>
</feature>
<dbReference type="Proteomes" id="UP000319771">
    <property type="component" value="Unassembled WGS sequence"/>
</dbReference>
<evidence type="ECO:0000256" key="1">
    <source>
        <dbReference type="SAM" id="Phobius"/>
    </source>
</evidence>
<feature type="transmembrane region" description="Helical" evidence="1">
    <location>
        <begin position="476"/>
        <end position="497"/>
    </location>
</feature>
<gene>
    <name evidence="2" type="ORF">E6K81_12285</name>
</gene>
<comment type="caution">
    <text evidence="2">The sequence shown here is derived from an EMBL/GenBank/DDBJ whole genome shotgun (WGS) entry which is preliminary data.</text>
</comment>
<proteinExistence type="predicted"/>
<sequence>MPIRLLLTLKLRLLTRSLTAGQRQGSILWTTVTGGVVFFLGLMFSPISYLAVTQFGGSGLLVAFGFIQIGWLATSLMFGTFGEAFPLYRMRRYPVSPLLLQTLNVVAFPFSAAAIFFAPSLGATVLGAGTHAGLWAACVTAAGVLLLVALTGALVQVVLASEARLLRSDWVRGVATVVFSVVALLPSLLGSRLDSDQGTGFVATLATAVRWLPTASLLVGDTGHMALALGASALLALALVWIGAAVASRASLESEVESRPRRAATLAGDPPRVSSGRFSSERLSPLLVREFTSMVRRPSLMLSMLSVPIPVAWLISMQRSHPERWVYMAAVLVAFGAVGHSTNQFSFDLGGVRLYFLLPVDPRRVVLTKNVLCMTIVVVEVLLIVATATVFRLPLPWLPAILAMVGLLTALPVQLVIGNRSSVINAVPATWRMGMRPPRMDTRAAVAPMLGLAGVAVAVIAPLVLVHWIAGERARGIQLGVVLFECAAAWALWYFSLDRAARRLVSRREQLIAALATNEASE</sequence>
<keyword evidence="1" id="KW-0812">Transmembrane</keyword>
<feature type="transmembrane region" description="Helical" evidence="1">
    <location>
        <begin position="29"/>
        <end position="52"/>
    </location>
</feature>
<reference evidence="2 3" key="1">
    <citation type="journal article" date="2019" name="Nat. Microbiol.">
        <title>Mediterranean grassland soil C-N compound turnover is dependent on rainfall and depth, and is mediated by genomically divergent microorganisms.</title>
        <authorList>
            <person name="Diamond S."/>
            <person name="Andeer P.F."/>
            <person name="Li Z."/>
            <person name="Crits-Christoph A."/>
            <person name="Burstein D."/>
            <person name="Anantharaman K."/>
            <person name="Lane K.R."/>
            <person name="Thomas B.C."/>
            <person name="Pan C."/>
            <person name="Northen T.R."/>
            <person name="Banfield J.F."/>
        </authorList>
    </citation>
    <scope>NUCLEOTIDE SEQUENCE [LARGE SCALE GENOMIC DNA]</scope>
    <source>
        <strain evidence="2">WS_11</strain>
    </source>
</reference>
<name>A0A538U3X5_UNCEI</name>
<feature type="transmembrane region" description="Helical" evidence="1">
    <location>
        <begin position="299"/>
        <end position="319"/>
    </location>
</feature>
<feature type="transmembrane region" description="Helical" evidence="1">
    <location>
        <begin position="134"/>
        <end position="158"/>
    </location>
</feature>
<protein>
    <submittedName>
        <fullName evidence="2">Uncharacterized protein</fullName>
    </submittedName>
</protein>
<feature type="transmembrane region" description="Helical" evidence="1">
    <location>
        <begin position="445"/>
        <end position="470"/>
    </location>
</feature>
<dbReference type="EMBL" id="VBPB01000217">
    <property type="protein sequence ID" value="TMQ70573.1"/>
    <property type="molecule type" value="Genomic_DNA"/>
</dbReference>